<organism evidence="2 3">
    <name type="scientific">Massilia psychrophila</name>
    <dbReference type="NCBI Taxonomy" id="1603353"/>
    <lineage>
        <taxon>Bacteria</taxon>
        <taxon>Pseudomonadati</taxon>
        <taxon>Pseudomonadota</taxon>
        <taxon>Betaproteobacteria</taxon>
        <taxon>Burkholderiales</taxon>
        <taxon>Oxalobacteraceae</taxon>
        <taxon>Telluria group</taxon>
        <taxon>Massilia</taxon>
    </lineage>
</organism>
<gene>
    <name evidence="2" type="ORF">CR103_06650</name>
</gene>
<dbReference type="EMBL" id="PDOB01000007">
    <property type="protein sequence ID" value="PIL40578.1"/>
    <property type="molecule type" value="Genomic_DNA"/>
</dbReference>
<comment type="caution">
    <text evidence="2">The sequence shown here is derived from an EMBL/GenBank/DDBJ whole genome shotgun (WGS) entry which is preliminary data.</text>
</comment>
<sequence>METFSTNSIDPPATEAHGENTPAPPTLRATGRPDTLTAQKIEVGIILQAMLGTPAAAEYLDNNAIARSIALRVLFEPHLRRGHHDAYGIRR</sequence>
<evidence type="ECO:0000256" key="1">
    <source>
        <dbReference type="SAM" id="MobiDB-lite"/>
    </source>
</evidence>
<reference evidence="2 3" key="1">
    <citation type="submission" date="2017-10" db="EMBL/GenBank/DDBJ databases">
        <title>Massilia psychrophilum sp. nov., a novel purple-pigmented bacterium isolated from Tianshan glacier, Xinjiang Municipality, China.</title>
        <authorList>
            <person name="Wang H."/>
        </authorList>
    </citation>
    <scope>NUCLEOTIDE SEQUENCE [LARGE SCALE GENOMIC DNA]</scope>
    <source>
        <strain evidence="2 3">JCM 30813</strain>
    </source>
</reference>
<feature type="region of interest" description="Disordered" evidence="1">
    <location>
        <begin position="1"/>
        <end position="34"/>
    </location>
</feature>
<accession>A0A2G8T4I3</accession>
<name>A0A2G8T4I3_9BURK</name>
<evidence type="ECO:0000313" key="2">
    <source>
        <dbReference type="EMBL" id="PIL40578.1"/>
    </source>
</evidence>
<evidence type="ECO:0000313" key="3">
    <source>
        <dbReference type="Proteomes" id="UP000228593"/>
    </source>
</evidence>
<dbReference type="RefSeq" id="WP_099915225.1">
    <property type="nucleotide sequence ID" value="NZ_BMHS01000010.1"/>
</dbReference>
<protein>
    <submittedName>
        <fullName evidence="2">Uncharacterized protein</fullName>
    </submittedName>
</protein>
<proteinExistence type="predicted"/>
<dbReference type="Proteomes" id="UP000228593">
    <property type="component" value="Unassembled WGS sequence"/>
</dbReference>
<keyword evidence="3" id="KW-1185">Reference proteome</keyword>
<dbReference type="AlphaFoldDB" id="A0A2G8T4I3"/>
<dbReference type="OrthoDB" id="8759983at2"/>